<evidence type="ECO:0000313" key="9">
    <source>
        <dbReference type="Proteomes" id="UP000005206"/>
    </source>
</evidence>
<feature type="transmembrane region" description="Helical" evidence="6">
    <location>
        <begin position="369"/>
        <end position="395"/>
    </location>
</feature>
<dbReference type="OrthoDB" id="5043672at2759"/>
<protein>
    <recommendedName>
        <fullName evidence="7">Amino acid permease/ SLC12A domain-containing protein</fullName>
    </recommendedName>
</protein>
<dbReference type="EMBL" id="GG698985">
    <property type="protein sequence ID" value="EEU33812.1"/>
    <property type="molecule type" value="Genomic_DNA"/>
</dbReference>
<dbReference type="eggNOG" id="KOG1286">
    <property type="taxonomic scope" value="Eukaryota"/>
</dbReference>
<dbReference type="Proteomes" id="UP000005206">
    <property type="component" value="Unassembled WGS sequence"/>
</dbReference>
<evidence type="ECO:0000256" key="6">
    <source>
        <dbReference type="SAM" id="Phobius"/>
    </source>
</evidence>
<dbReference type="Gene3D" id="1.20.1740.10">
    <property type="entry name" value="Amino acid/polyamine transporter I"/>
    <property type="match status" value="1"/>
</dbReference>
<dbReference type="PANTHER" id="PTHR43341:SF39">
    <property type="entry name" value="AMINO ACID TRANSPORTER (EUROFUNG)-RELATED"/>
    <property type="match status" value="1"/>
</dbReference>
<feature type="transmembrane region" description="Helical" evidence="6">
    <location>
        <begin position="69"/>
        <end position="93"/>
    </location>
</feature>
<evidence type="ECO:0000256" key="5">
    <source>
        <dbReference type="SAM" id="MobiDB-lite"/>
    </source>
</evidence>
<dbReference type="GO" id="GO:0015171">
    <property type="term" value="F:amino acid transmembrane transporter activity"/>
    <property type="evidence" value="ECO:0007669"/>
    <property type="project" value="TreeGrafter"/>
</dbReference>
<accession>C7ZQ83</accession>
<organism evidence="8 9">
    <name type="scientific">Fusarium vanettenii (strain ATCC MYA-4622 / CBS 123669 / FGSC 9596 / NRRL 45880 / 77-13-4)</name>
    <name type="common">Fusarium solani subsp. pisi</name>
    <dbReference type="NCBI Taxonomy" id="660122"/>
    <lineage>
        <taxon>Eukaryota</taxon>
        <taxon>Fungi</taxon>
        <taxon>Dikarya</taxon>
        <taxon>Ascomycota</taxon>
        <taxon>Pezizomycotina</taxon>
        <taxon>Sordariomycetes</taxon>
        <taxon>Hypocreomycetidae</taxon>
        <taxon>Hypocreales</taxon>
        <taxon>Nectriaceae</taxon>
        <taxon>Fusarium</taxon>
        <taxon>Fusarium solani species complex</taxon>
        <taxon>Fusarium vanettenii</taxon>
    </lineage>
</organism>
<keyword evidence="2 6" id="KW-0812">Transmembrane</keyword>
<feature type="transmembrane region" description="Helical" evidence="6">
    <location>
        <begin position="415"/>
        <end position="436"/>
    </location>
</feature>
<feature type="transmembrane region" description="Helical" evidence="6">
    <location>
        <begin position="448"/>
        <end position="467"/>
    </location>
</feature>
<dbReference type="RefSeq" id="XP_003039525.1">
    <property type="nucleotide sequence ID" value="XM_003039479.1"/>
</dbReference>
<feature type="transmembrane region" description="Helical" evidence="6">
    <location>
        <begin position="145"/>
        <end position="164"/>
    </location>
</feature>
<dbReference type="Pfam" id="PF00324">
    <property type="entry name" value="AA_permease"/>
    <property type="match status" value="1"/>
</dbReference>
<feature type="transmembrane region" description="Helical" evidence="6">
    <location>
        <begin position="242"/>
        <end position="260"/>
    </location>
</feature>
<proteinExistence type="predicted"/>
<evidence type="ECO:0000256" key="2">
    <source>
        <dbReference type="ARBA" id="ARBA00022692"/>
    </source>
</evidence>
<dbReference type="GeneID" id="9667056"/>
<name>C7ZQ83_FUSV7</name>
<evidence type="ECO:0000256" key="4">
    <source>
        <dbReference type="ARBA" id="ARBA00023136"/>
    </source>
</evidence>
<keyword evidence="9" id="KW-1185">Reference proteome</keyword>
<gene>
    <name evidence="8" type="ORF">NECHADRAFT_105757</name>
</gene>
<dbReference type="GO" id="GO:0016020">
    <property type="term" value="C:membrane"/>
    <property type="evidence" value="ECO:0007669"/>
    <property type="project" value="UniProtKB-SubCell"/>
</dbReference>
<evidence type="ECO:0000256" key="1">
    <source>
        <dbReference type="ARBA" id="ARBA00004141"/>
    </source>
</evidence>
<dbReference type="PIRSF" id="PIRSF006060">
    <property type="entry name" value="AA_transporter"/>
    <property type="match status" value="1"/>
</dbReference>
<feature type="transmembrane region" description="Helical" evidence="6">
    <location>
        <begin position="343"/>
        <end position="363"/>
    </location>
</feature>
<sequence length="521" mass="57436">MKALSDVESKAAGHDTGCQQAHDWGHTKRGLAPRHVQLMAIGGAIGTGLFVGIGSVLQTAGPLSLLLGFVFWSIFFIWPLNLCVAEMSAYLPVRGTIFELASRVIDPAFGFAMGWAYFYASVMLVCTEYSAVATIIQYWNTSINPAVWIVIAMAFCVIVNVFGVKYYGETEVIASFTKILLLVGNGNAIHPYYTTGSTGNFLGWWAVVIYAVFSIAGPDMIALSSGEIQNPRRTVPRVAKLIFYRIVGFYVIGVLAVGIICDSTDEKLLSAQSSNAPGVGASPWVIGIQNLGIAGLPDLINALVLLSGWSCGNAYVYTSTRTLDISKHGHAPKFLERCTRSGVPIHSVVVVTVLSCLTFLTVSNSTSTVFFWFVGLTTAGIITVYTGMIVVFIGWHRACKAQGLPGDSLPYRAPLSPWIAYWVLGFGLVTILFLGWDAFRPFSAEKFVTSYFCPVYFCCLFIFWKIFKRTKLVRPLEADLVTGKKEIDDECAIWEEGGLEENYRRRLSEMSFIQRCWERLW</sequence>
<dbReference type="AlphaFoldDB" id="C7ZQ83"/>
<dbReference type="KEGG" id="nhe:NECHADRAFT_105757"/>
<dbReference type="InParanoid" id="C7ZQ83"/>
<dbReference type="PANTHER" id="PTHR43341">
    <property type="entry name" value="AMINO ACID PERMEASE"/>
    <property type="match status" value="1"/>
</dbReference>
<evidence type="ECO:0000256" key="3">
    <source>
        <dbReference type="ARBA" id="ARBA00022989"/>
    </source>
</evidence>
<feature type="region of interest" description="Disordered" evidence="5">
    <location>
        <begin position="1"/>
        <end position="24"/>
    </location>
</feature>
<dbReference type="InterPro" id="IPR004841">
    <property type="entry name" value="AA-permease/SLC12A_dom"/>
</dbReference>
<dbReference type="InterPro" id="IPR050524">
    <property type="entry name" value="APC_YAT"/>
</dbReference>
<feature type="transmembrane region" description="Helical" evidence="6">
    <location>
        <begin position="201"/>
        <end position="221"/>
    </location>
</feature>
<feature type="transmembrane region" description="Helical" evidence="6">
    <location>
        <begin position="114"/>
        <end position="139"/>
    </location>
</feature>
<feature type="compositionally biased region" description="Basic and acidic residues" evidence="5">
    <location>
        <begin position="1"/>
        <end position="13"/>
    </location>
</feature>
<evidence type="ECO:0000259" key="7">
    <source>
        <dbReference type="Pfam" id="PF00324"/>
    </source>
</evidence>
<keyword evidence="4 6" id="KW-0472">Membrane</keyword>
<dbReference type="OMA" id="VYGHKRK"/>
<keyword evidence="3 6" id="KW-1133">Transmembrane helix</keyword>
<dbReference type="HOGENOM" id="CLU_007946_12_1_1"/>
<comment type="subcellular location">
    <subcellularLocation>
        <location evidence="1">Membrane</location>
        <topology evidence="1">Multi-pass membrane protein</topology>
    </subcellularLocation>
</comment>
<evidence type="ECO:0000313" key="8">
    <source>
        <dbReference type="EMBL" id="EEU33812.1"/>
    </source>
</evidence>
<dbReference type="VEuPathDB" id="FungiDB:NECHADRAFT_105757"/>
<feature type="transmembrane region" description="Helical" evidence="6">
    <location>
        <begin position="38"/>
        <end position="57"/>
    </location>
</feature>
<feature type="domain" description="Amino acid permease/ SLC12A" evidence="7">
    <location>
        <begin position="35"/>
        <end position="472"/>
    </location>
</feature>
<reference evidence="8 9" key="1">
    <citation type="journal article" date="2009" name="PLoS Genet.">
        <title>The genome of Nectria haematococca: contribution of supernumerary chromosomes to gene expansion.</title>
        <authorList>
            <person name="Coleman J.J."/>
            <person name="Rounsley S.D."/>
            <person name="Rodriguez-Carres M."/>
            <person name="Kuo A."/>
            <person name="Wasmann C.C."/>
            <person name="Grimwood J."/>
            <person name="Schmutz J."/>
            <person name="Taga M."/>
            <person name="White G.J."/>
            <person name="Zhou S."/>
            <person name="Schwartz D.C."/>
            <person name="Freitag M."/>
            <person name="Ma L.J."/>
            <person name="Danchin E.G."/>
            <person name="Henrissat B."/>
            <person name="Coutinho P.M."/>
            <person name="Nelson D.R."/>
            <person name="Straney D."/>
            <person name="Napoli C.A."/>
            <person name="Barker B.M."/>
            <person name="Gribskov M."/>
            <person name="Rep M."/>
            <person name="Kroken S."/>
            <person name="Molnar I."/>
            <person name="Rensing C."/>
            <person name="Kennell J.C."/>
            <person name="Zamora J."/>
            <person name="Farman M.L."/>
            <person name="Selker E.U."/>
            <person name="Salamov A."/>
            <person name="Shapiro H."/>
            <person name="Pangilinan J."/>
            <person name="Lindquist E."/>
            <person name="Lamers C."/>
            <person name="Grigoriev I.V."/>
            <person name="Geiser D.M."/>
            <person name="Covert S.F."/>
            <person name="Temporini E."/>
            <person name="Vanetten H.D."/>
        </authorList>
    </citation>
    <scope>NUCLEOTIDE SEQUENCE [LARGE SCALE GENOMIC DNA]</scope>
    <source>
        <strain evidence="9">ATCC MYA-4622 / CBS 123669 / FGSC 9596 / NRRL 45880 / 77-13-4</strain>
    </source>
</reference>